<feature type="compositionally biased region" description="Polar residues" evidence="1">
    <location>
        <begin position="15"/>
        <end position="38"/>
    </location>
</feature>
<evidence type="ECO:0000259" key="2">
    <source>
        <dbReference type="PROSITE" id="PS50048"/>
    </source>
</evidence>
<sequence>MIDLWYSAAQEPRSTRQTIPDNGSVFGNRSAAPSNPTDALQLPMCEQDFSPGFGDPRSSAADVLHQNSPVDAVPQFLGEHLPADALHPSGYDQCSSPGFESPRNPPADALHPSGYGQCSSPVCKELQHFPVHHRNFLANVLDLPACDQHSSTGIEGLQNPPDTRQLLYDQSYSLDFESIPDVIDAFQPVAYNQSSFLGFEDLHILPNKPEVNGYVTSSLQLAAARQTKSSLAQAGKKRLTHTNRTNSAKQVNPSFQWVMNDGQPGKRLRRPTEGGRTKKSCMQCRQSHSKCDGKQPCGSCIERRKHCSYA</sequence>
<organism evidence="3 4">
    <name type="scientific">Jimgerdemannia flammicorona</name>
    <dbReference type="NCBI Taxonomy" id="994334"/>
    <lineage>
        <taxon>Eukaryota</taxon>
        <taxon>Fungi</taxon>
        <taxon>Fungi incertae sedis</taxon>
        <taxon>Mucoromycota</taxon>
        <taxon>Mucoromycotina</taxon>
        <taxon>Endogonomycetes</taxon>
        <taxon>Endogonales</taxon>
        <taxon>Endogonaceae</taxon>
        <taxon>Jimgerdemannia</taxon>
    </lineage>
</organism>
<dbReference type="SUPFAM" id="SSF57701">
    <property type="entry name" value="Zn2/Cys6 DNA-binding domain"/>
    <property type="match status" value="1"/>
</dbReference>
<feature type="compositionally biased region" description="Polar residues" evidence="1">
    <location>
        <begin position="242"/>
        <end position="257"/>
    </location>
</feature>
<dbReference type="OrthoDB" id="39175at2759"/>
<dbReference type="InterPro" id="IPR001138">
    <property type="entry name" value="Zn2Cys6_DnaBD"/>
</dbReference>
<keyword evidence="4" id="KW-1185">Reference proteome</keyword>
<feature type="region of interest" description="Disordered" evidence="1">
    <location>
        <begin position="234"/>
        <end position="278"/>
    </location>
</feature>
<name>A0A433DJ82_9FUNG</name>
<dbReference type="InterPro" id="IPR036864">
    <property type="entry name" value="Zn2-C6_fun-type_DNA-bd_sf"/>
</dbReference>
<dbReference type="EMBL" id="RBNI01001119">
    <property type="protein sequence ID" value="RUP50865.1"/>
    <property type="molecule type" value="Genomic_DNA"/>
</dbReference>
<evidence type="ECO:0000256" key="1">
    <source>
        <dbReference type="SAM" id="MobiDB-lite"/>
    </source>
</evidence>
<dbReference type="AlphaFoldDB" id="A0A433DJ82"/>
<reference evidence="3 4" key="1">
    <citation type="journal article" date="2018" name="New Phytol.">
        <title>Phylogenomics of Endogonaceae and evolution of mycorrhizas within Mucoromycota.</title>
        <authorList>
            <person name="Chang Y."/>
            <person name="Desiro A."/>
            <person name="Na H."/>
            <person name="Sandor L."/>
            <person name="Lipzen A."/>
            <person name="Clum A."/>
            <person name="Barry K."/>
            <person name="Grigoriev I.V."/>
            <person name="Martin F.M."/>
            <person name="Stajich J.E."/>
            <person name="Smith M.E."/>
            <person name="Bonito G."/>
            <person name="Spatafora J.W."/>
        </authorList>
    </citation>
    <scope>NUCLEOTIDE SEQUENCE [LARGE SCALE GENOMIC DNA]</scope>
    <source>
        <strain evidence="3 4">GMNB39</strain>
    </source>
</reference>
<feature type="region of interest" description="Disordered" evidence="1">
    <location>
        <begin position="87"/>
        <end position="111"/>
    </location>
</feature>
<dbReference type="CDD" id="cd00067">
    <property type="entry name" value="GAL4"/>
    <property type="match status" value="1"/>
</dbReference>
<dbReference type="Gene3D" id="4.10.240.10">
    <property type="entry name" value="Zn(2)-C6 fungal-type DNA-binding domain"/>
    <property type="match status" value="1"/>
</dbReference>
<protein>
    <recommendedName>
        <fullName evidence="2">Zn(2)-C6 fungal-type domain-containing protein</fullName>
    </recommendedName>
</protein>
<feature type="domain" description="Zn(2)-C6 fungal-type" evidence="2">
    <location>
        <begin position="280"/>
        <end position="309"/>
    </location>
</feature>
<comment type="caution">
    <text evidence="3">The sequence shown here is derived from an EMBL/GenBank/DDBJ whole genome shotgun (WGS) entry which is preliminary data.</text>
</comment>
<proteinExistence type="predicted"/>
<evidence type="ECO:0000313" key="4">
    <source>
        <dbReference type="Proteomes" id="UP000268093"/>
    </source>
</evidence>
<dbReference type="PROSITE" id="PS00463">
    <property type="entry name" value="ZN2_CY6_FUNGAL_1"/>
    <property type="match status" value="1"/>
</dbReference>
<dbReference type="GO" id="GO:0000981">
    <property type="term" value="F:DNA-binding transcription factor activity, RNA polymerase II-specific"/>
    <property type="evidence" value="ECO:0007669"/>
    <property type="project" value="InterPro"/>
</dbReference>
<dbReference type="GO" id="GO:0008270">
    <property type="term" value="F:zinc ion binding"/>
    <property type="evidence" value="ECO:0007669"/>
    <property type="project" value="InterPro"/>
</dbReference>
<dbReference type="PROSITE" id="PS50048">
    <property type="entry name" value="ZN2_CY6_FUNGAL_2"/>
    <property type="match status" value="1"/>
</dbReference>
<feature type="region of interest" description="Disordered" evidence="1">
    <location>
        <begin position="9"/>
        <end position="39"/>
    </location>
</feature>
<dbReference type="Proteomes" id="UP000268093">
    <property type="component" value="Unassembled WGS sequence"/>
</dbReference>
<gene>
    <name evidence="3" type="ORF">BC936DRAFT_137304</name>
</gene>
<evidence type="ECO:0000313" key="3">
    <source>
        <dbReference type="EMBL" id="RUP50865.1"/>
    </source>
</evidence>
<dbReference type="Pfam" id="PF00172">
    <property type="entry name" value="Zn_clus"/>
    <property type="match status" value="1"/>
</dbReference>
<accession>A0A433DJ82</accession>